<dbReference type="Proteomes" id="UP000256709">
    <property type="component" value="Unassembled WGS sequence"/>
</dbReference>
<evidence type="ECO:0000313" key="3">
    <source>
        <dbReference type="Proteomes" id="UP000256709"/>
    </source>
</evidence>
<organism evidence="2 3">
    <name type="scientific">Subtercola boreus</name>
    <dbReference type="NCBI Taxonomy" id="120213"/>
    <lineage>
        <taxon>Bacteria</taxon>
        <taxon>Bacillati</taxon>
        <taxon>Actinomycetota</taxon>
        <taxon>Actinomycetes</taxon>
        <taxon>Micrococcales</taxon>
        <taxon>Microbacteriaceae</taxon>
        <taxon>Subtercola</taxon>
    </lineage>
</organism>
<dbReference type="RefSeq" id="WP_116282114.1">
    <property type="nucleotide sequence ID" value="NZ_NBXA01000007.1"/>
</dbReference>
<evidence type="ECO:0000256" key="1">
    <source>
        <dbReference type="SAM" id="SignalP"/>
    </source>
</evidence>
<accession>A0A3E0VZ76</accession>
<dbReference type="AlphaFoldDB" id="A0A3E0VZ76"/>
<feature type="signal peptide" evidence="1">
    <location>
        <begin position="1"/>
        <end position="39"/>
    </location>
</feature>
<reference evidence="2 3" key="1">
    <citation type="submission" date="2017-04" db="EMBL/GenBank/DDBJ databases">
        <title>Comparative genome analysis of Subtercola boreus.</title>
        <authorList>
            <person name="Cho Y.-J."/>
            <person name="Cho A."/>
            <person name="Kim O.-S."/>
            <person name="Lee J.-I."/>
        </authorList>
    </citation>
    <scope>NUCLEOTIDE SEQUENCE [LARGE SCALE GENOMIC DNA]</scope>
    <source>
        <strain evidence="2 3">P27444</strain>
    </source>
</reference>
<proteinExistence type="predicted"/>
<feature type="chain" id="PRO_5017667404" description="PASTA domain-containing protein" evidence="1">
    <location>
        <begin position="40"/>
        <end position="153"/>
    </location>
</feature>
<gene>
    <name evidence="2" type="ORF">B7R21_04880</name>
</gene>
<evidence type="ECO:0000313" key="2">
    <source>
        <dbReference type="EMBL" id="RFA15352.1"/>
    </source>
</evidence>
<comment type="caution">
    <text evidence="2">The sequence shown here is derived from an EMBL/GenBank/DDBJ whole genome shotgun (WGS) entry which is preliminary data.</text>
</comment>
<dbReference type="EMBL" id="NBXA01000007">
    <property type="protein sequence ID" value="RFA15352.1"/>
    <property type="molecule type" value="Genomic_DNA"/>
</dbReference>
<evidence type="ECO:0008006" key="4">
    <source>
        <dbReference type="Google" id="ProtNLM"/>
    </source>
</evidence>
<protein>
    <recommendedName>
        <fullName evidence="4">PASTA domain-containing protein</fullName>
    </recommendedName>
</protein>
<name>A0A3E0VZ76_9MICO</name>
<sequence>MTALSFAAQPSLSLRSRRVAVILFALVVALLCVSQSAPAATASASATRIAAPAPAAPAPVTAADAEGAGAAEAADAPLSADAPLFSAAATPLHRDARHRQGATPLAAAGVLQAGLASPTSLAVGLTPRASGTAAGHAVPAGRTVTLLLSINRT</sequence>
<keyword evidence="1" id="KW-0732">Signal</keyword>